<gene>
    <name evidence="3" type="ORF">PSNMU_V1.4_AUG-EV-PASAV3_0062480</name>
</gene>
<dbReference type="AlphaFoldDB" id="A0A448ZBI8"/>
<evidence type="ECO:0000313" key="4">
    <source>
        <dbReference type="Proteomes" id="UP000291116"/>
    </source>
</evidence>
<organism evidence="3 4">
    <name type="scientific">Pseudo-nitzschia multistriata</name>
    <dbReference type="NCBI Taxonomy" id="183589"/>
    <lineage>
        <taxon>Eukaryota</taxon>
        <taxon>Sar</taxon>
        <taxon>Stramenopiles</taxon>
        <taxon>Ochrophyta</taxon>
        <taxon>Bacillariophyta</taxon>
        <taxon>Bacillariophyceae</taxon>
        <taxon>Bacillariophycidae</taxon>
        <taxon>Bacillariales</taxon>
        <taxon>Bacillariaceae</taxon>
        <taxon>Pseudo-nitzschia</taxon>
    </lineage>
</organism>
<feature type="region of interest" description="Disordered" evidence="1">
    <location>
        <begin position="163"/>
        <end position="219"/>
    </location>
</feature>
<feature type="chain" id="PRO_5019467031" description="Secreted protein" evidence="2">
    <location>
        <begin position="21"/>
        <end position="219"/>
    </location>
</feature>
<name>A0A448ZBI8_9STRA</name>
<keyword evidence="4" id="KW-1185">Reference proteome</keyword>
<keyword evidence="2" id="KW-0732">Signal</keyword>
<feature type="signal peptide" evidence="2">
    <location>
        <begin position="1"/>
        <end position="20"/>
    </location>
</feature>
<accession>A0A448ZBI8</accession>
<dbReference type="EMBL" id="CAACVS010000220">
    <property type="protein sequence ID" value="VEU39400.1"/>
    <property type="molecule type" value="Genomic_DNA"/>
</dbReference>
<feature type="compositionally biased region" description="Polar residues" evidence="1">
    <location>
        <begin position="195"/>
        <end position="207"/>
    </location>
</feature>
<evidence type="ECO:0000256" key="1">
    <source>
        <dbReference type="SAM" id="MobiDB-lite"/>
    </source>
</evidence>
<evidence type="ECO:0008006" key="5">
    <source>
        <dbReference type="Google" id="ProtNLM"/>
    </source>
</evidence>
<evidence type="ECO:0000256" key="2">
    <source>
        <dbReference type="SAM" id="SignalP"/>
    </source>
</evidence>
<dbReference type="Proteomes" id="UP000291116">
    <property type="component" value="Unassembled WGS sequence"/>
</dbReference>
<evidence type="ECO:0000313" key="3">
    <source>
        <dbReference type="EMBL" id="VEU39400.1"/>
    </source>
</evidence>
<proteinExistence type="predicted"/>
<reference evidence="3 4" key="1">
    <citation type="submission" date="2019-01" db="EMBL/GenBank/DDBJ databases">
        <authorList>
            <person name="Ferrante I. M."/>
        </authorList>
    </citation>
    <scope>NUCLEOTIDE SEQUENCE [LARGE SCALE GENOMIC DNA]</scope>
    <source>
        <strain evidence="3 4">B856</strain>
    </source>
</reference>
<sequence length="219" mass="23946">MMFETALGAIHLAVSAMVNGLCCHCNSYYRMNEEHRCRNEDPAVISTGSHRCHCKACCHCKCCYHCRCKCHCQCRCHKPYCVPGMLRTNGGPGTIEAQPDANANANADRRQKLMAQKAGAAAALAGNAADHGRRSHRGPCFDFWAGPIEIATKPQTHRLANRCRHQASPAAAMDESNERIRPPNSVSIPKPPTETIHSPSDGLSLSLQDEAGLEDIRIE</sequence>
<protein>
    <recommendedName>
        <fullName evidence="5">Secreted protein</fullName>
    </recommendedName>
</protein>